<dbReference type="InterPro" id="IPR056614">
    <property type="entry name" value="FAZ1_cons"/>
</dbReference>
<feature type="compositionally biased region" description="Polar residues" evidence="1">
    <location>
        <begin position="295"/>
        <end position="305"/>
    </location>
</feature>
<dbReference type="Proteomes" id="UP000009027">
    <property type="component" value="Unassembled WGS sequence"/>
</dbReference>
<feature type="compositionally biased region" description="Basic and acidic residues" evidence="1">
    <location>
        <begin position="519"/>
        <end position="528"/>
    </location>
</feature>
<dbReference type="Pfam" id="PF23398">
    <property type="entry name" value="FAZ1_cons"/>
    <property type="match status" value="1"/>
</dbReference>
<feature type="compositionally biased region" description="Polar residues" evidence="1">
    <location>
        <begin position="358"/>
        <end position="368"/>
    </location>
</feature>
<accession>F9WUI3</accession>
<evidence type="ECO:0000259" key="2">
    <source>
        <dbReference type="Pfam" id="PF23398"/>
    </source>
</evidence>
<organism evidence="3 4">
    <name type="scientific">Trypanosoma vivax (strain Y486)</name>
    <dbReference type="NCBI Taxonomy" id="1055687"/>
    <lineage>
        <taxon>Eukaryota</taxon>
        <taxon>Discoba</taxon>
        <taxon>Euglenozoa</taxon>
        <taxon>Kinetoplastea</taxon>
        <taxon>Metakinetoplastina</taxon>
        <taxon>Trypanosomatida</taxon>
        <taxon>Trypanosomatidae</taxon>
        <taxon>Trypanosoma</taxon>
        <taxon>Duttonella</taxon>
    </lineage>
</organism>
<feature type="compositionally biased region" description="Basic and acidic residues" evidence="1">
    <location>
        <begin position="493"/>
        <end position="504"/>
    </location>
</feature>
<evidence type="ECO:0000256" key="1">
    <source>
        <dbReference type="SAM" id="MobiDB-lite"/>
    </source>
</evidence>
<feature type="region of interest" description="Disordered" evidence="1">
    <location>
        <begin position="469"/>
        <end position="599"/>
    </location>
</feature>
<proteinExistence type="predicted"/>
<dbReference type="EMBL" id="CAEX01007292">
    <property type="protein sequence ID" value="CCD21232.1"/>
    <property type="molecule type" value="Genomic_DNA"/>
</dbReference>
<feature type="compositionally biased region" description="Basic residues" evidence="1">
    <location>
        <begin position="233"/>
        <end position="242"/>
    </location>
</feature>
<feature type="domain" description="Flagellar attachment zone protein 1 conserved" evidence="2">
    <location>
        <begin position="89"/>
        <end position="174"/>
    </location>
</feature>
<feature type="region of interest" description="Disordered" evidence="1">
    <location>
        <begin position="224"/>
        <end position="453"/>
    </location>
</feature>
<dbReference type="OMA" id="QNRRRTN"/>
<evidence type="ECO:0000313" key="4">
    <source>
        <dbReference type="Proteomes" id="UP000009027"/>
    </source>
</evidence>
<dbReference type="VEuPathDB" id="TriTrypDB:TvY486_0003560"/>
<feature type="compositionally biased region" description="Low complexity" evidence="1">
    <location>
        <begin position="243"/>
        <end position="252"/>
    </location>
</feature>
<feature type="region of interest" description="Disordered" evidence="1">
    <location>
        <begin position="33"/>
        <end position="68"/>
    </location>
</feature>
<name>F9WUI3_TRYVY</name>
<feature type="compositionally biased region" description="Polar residues" evidence="1">
    <location>
        <begin position="262"/>
        <end position="273"/>
    </location>
</feature>
<evidence type="ECO:0000313" key="3">
    <source>
        <dbReference type="EMBL" id="CCD21232.1"/>
    </source>
</evidence>
<gene>
    <name evidence="3" type="ORF">TvY486_0003560</name>
</gene>
<feature type="region of interest" description="Disordered" evidence="1">
    <location>
        <begin position="188"/>
        <end position="211"/>
    </location>
</feature>
<feature type="compositionally biased region" description="Basic residues" evidence="1">
    <location>
        <begin position="198"/>
        <end position="208"/>
    </location>
</feature>
<sequence>MSDQPTNAMEVPQEELLNQDTCIAANEEVVVAEGGTEVEGAAVGNSGEGEEAETAAAEAADEEAADEVNENGVSVSLPADLEDPAAVVTHKRVLEGTAWELLLSESRETVEKTIHREAVDATGLAESSVRVVELHVGEEGLVVGLVLPQEEAVDGPDGMQELLDQHPFQETLTLERQYRIRMDDTCQVQGDSVGTGRLGRKTSSRGLKKANSAAAAAAMNVNIEAHKSAKASTSRRRTRSGRSGRQARSISRPPADGAHQTMRPTTAGSLRATSKSRRSRGTPKTDERPKPGFSRGTSAPSQSNIARPAKAPSPANLGEMFSLTRPTRTPRQAEGAASASRKAERKRRSTSPGRRGASSLTGNRSHTVTPGKRDATNGTNATKKRRGQRSLTRAGRKGDSRPVPPQHVVVLEAPLRLRQSVEEQDEGRKSSEAPLDASKPNLEHGAAGSEAQVDVARTEVLDVVEAKEAVLSEEEKQLVEEREAVGGEAGEAVCEKAEVGETRESQASGEAAEELPVQEDEKKEEPRASEAAAEESPVPEDEKEEPRASVAVADESPAPEDGKEEPRASGEAPEELVPSGEDAVASASGEDVRLVAQAA</sequence>
<feature type="compositionally biased region" description="Basic and acidic residues" evidence="1">
    <location>
        <begin position="469"/>
        <end position="485"/>
    </location>
</feature>
<dbReference type="AlphaFoldDB" id="F9WUI3"/>
<feature type="compositionally biased region" description="Low complexity" evidence="1">
    <location>
        <begin position="33"/>
        <end position="44"/>
    </location>
</feature>
<protein>
    <recommendedName>
        <fullName evidence="2">Flagellar attachment zone protein 1 conserved domain-containing protein</fullName>
    </recommendedName>
</protein>
<feature type="compositionally biased region" description="Acidic residues" evidence="1">
    <location>
        <begin position="48"/>
        <end position="68"/>
    </location>
</feature>
<reference evidence="3 4" key="1">
    <citation type="journal article" date="2012" name="Proc. Natl. Acad. Sci. U.S.A.">
        <title>Antigenic diversity is generated by distinct evolutionary mechanisms in African trypanosome species.</title>
        <authorList>
            <person name="Jackson A.P."/>
            <person name="Berry A."/>
            <person name="Aslett M."/>
            <person name="Allison H.C."/>
            <person name="Burton P."/>
            <person name="Vavrova-Anderson J."/>
            <person name="Brown R."/>
            <person name="Browne H."/>
            <person name="Corton N."/>
            <person name="Hauser H."/>
            <person name="Gamble J."/>
            <person name="Gilderthorp R."/>
            <person name="Marcello L."/>
            <person name="McQuillan J."/>
            <person name="Otto T.D."/>
            <person name="Quail M.A."/>
            <person name="Sanders M.J."/>
            <person name="van Tonder A."/>
            <person name="Ginger M.L."/>
            <person name="Field M.C."/>
            <person name="Barry J.D."/>
            <person name="Hertz-Fowler C."/>
            <person name="Berriman M."/>
        </authorList>
    </citation>
    <scope>NUCLEOTIDE SEQUENCE</scope>
    <source>
        <strain evidence="3 4">Y486</strain>
    </source>
</reference>
<keyword evidence="4" id="KW-1185">Reference proteome</keyword>